<evidence type="ECO:0000313" key="22">
    <source>
        <dbReference type="Proteomes" id="UP000436429"/>
    </source>
</evidence>
<evidence type="ECO:0000256" key="8">
    <source>
        <dbReference type="ARBA" id="ARBA00022723"/>
    </source>
</evidence>
<keyword evidence="10 13" id="KW-1133">Transmembrane helix</keyword>
<evidence type="ECO:0000313" key="17">
    <source>
        <dbReference type="EMBL" id="RDB77094.1"/>
    </source>
</evidence>
<keyword evidence="5" id="KW-0997">Cell inner membrane</keyword>
<dbReference type="GO" id="GO:0019646">
    <property type="term" value="P:aerobic electron transport chain"/>
    <property type="evidence" value="ECO:0007669"/>
    <property type="project" value="InterPro"/>
</dbReference>
<evidence type="ECO:0000256" key="1">
    <source>
        <dbReference type="ARBA" id="ARBA00004429"/>
    </source>
</evidence>
<dbReference type="Proteomes" id="UP000436429">
    <property type="component" value="Unassembled WGS sequence"/>
</dbReference>
<feature type="region of interest" description="Disordered" evidence="14">
    <location>
        <begin position="462"/>
        <end position="489"/>
    </location>
</feature>
<evidence type="ECO:0000256" key="5">
    <source>
        <dbReference type="ARBA" id="ARBA00022519"/>
    </source>
</evidence>
<evidence type="ECO:0000256" key="3">
    <source>
        <dbReference type="ARBA" id="ARBA00022448"/>
    </source>
</evidence>
<feature type="transmembrane region" description="Helical" evidence="13">
    <location>
        <begin position="131"/>
        <end position="149"/>
    </location>
</feature>
<feature type="transmembrane region" description="Helical" evidence="13">
    <location>
        <begin position="94"/>
        <end position="119"/>
    </location>
</feature>
<proteinExistence type="inferred from homology"/>
<accession>A0A369M6M8</accession>
<feature type="transmembrane region" description="Helical" evidence="13">
    <location>
        <begin position="334"/>
        <end position="354"/>
    </location>
</feature>
<evidence type="ECO:0000256" key="4">
    <source>
        <dbReference type="ARBA" id="ARBA00022475"/>
    </source>
</evidence>
<evidence type="ECO:0000256" key="10">
    <source>
        <dbReference type="ARBA" id="ARBA00022989"/>
    </source>
</evidence>
<feature type="transmembrane region" description="Helical" evidence="13">
    <location>
        <begin position="366"/>
        <end position="387"/>
    </location>
</feature>
<evidence type="ECO:0000256" key="13">
    <source>
        <dbReference type="PIRNR" id="PIRNR006446"/>
    </source>
</evidence>
<dbReference type="AlphaFoldDB" id="A0A369M6M8"/>
<dbReference type="Proteomes" id="UP000253857">
    <property type="component" value="Unassembled WGS sequence"/>
</dbReference>
<evidence type="ECO:0000256" key="11">
    <source>
        <dbReference type="ARBA" id="ARBA00023004"/>
    </source>
</evidence>
<reference evidence="19 20" key="1">
    <citation type="journal article" date="2018" name="Elife">
        <title>Discovery and characterization of a prevalent human gut bacterial enzyme sufficient for the inactivation of a family of plant toxins.</title>
        <authorList>
            <person name="Koppel N."/>
            <person name="Bisanz J.E."/>
            <person name="Pandelia M.E."/>
            <person name="Turnbaugh P.J."/>
            <person name="Balskus E.P."/>
        </authorList>
    </citation>
    <scope>NUCLEOTIDE SEQUENCE [LARGE SCALE GENOMIC DNA]</scope>
    <source>
        <strain evidence="18 20">FAA1-1-60AUCSF</strain>
        <strain evidence="17 19">MR1 #12</strain>
        <strain evidence="16 21">W1 BHI 6</strain>
    </source>
</reference>
<evidence type="ECO:0000256" key="14">
    <source>
        <dbReference type="SAM" id="MobiDB-lite"/>
    </source>
</evidence>
<evidence type="ECO:0000256" key="9">
    <source>
        <dbReference type="ARBA" id="ARBA00022982"/>
    </source>
</evidence>
<gene>
    <name evidence="18" type="ORF">C1871_11305</name>
    <name evidence="17" type="ORF">C1872_11575</name>
    <name evidence="16" type="ORF">C1875_13955</name>
    <name evidence="15" type="ORF">GO726_02945</name>
</gene>
<feature type="compositionally biased region" description="Low complexity" evidence="14">
    <location>
        <begin position="465"/>
        <end position="478"/>
    </location>
</feature>
<keyword evidence="6 13" id="KW-0349">Heme</keyword>
<organism evidence="16 21">
    <name type="scientific">Eggerthella lenta</name>
    <name type="common">Eubacterium lentum</name>
    <dbReference type="NCBI Taxonomy" id="84112"/>
    <lineage>
        <taxon>Bacteria</taxon>
        <taxon>Bacillati</taxon>
        <taxon>Actinomycetota</taxon>
        <taxon>Coriobacteriia</taxon>
        <taxon>Eggerthellales</taxon>
        <taxon>Eggerthellaceae</taxon>
        <taxon>Eggerthella</taxon>
    </lineage>
</organism>
<dbReference type="EMBL" id="PPTY01000022">
    <property type="protein sequence ID" value="RDB83649.1"/>
    <property type="molecule type" value="Genomic_DNA"/>
</dbReference>
<evidence type="ECO:0000313" key="16">
    <source>
        <dbReference type="EMBL" id="RDB66577.1"/>
    </source>
</evidence>
<keyword evidence="9 13" id="KW-0249">Electron transport</keyword>
<comment type="subcellular location">
    <subcellularLocation>
        <location evidence="1">Cell inner membrane</location>
        <topology evidence="1">Multi-pass membrane protein</topology>
    </subcellularLocation>
</comment>
<evidence type="ECO:0000256" key="6">
    <source>
        <dbReference type="ARBA" id="ARBA00022617"/>
    </source>
</evidence>
<dbReference type="InterPro" id="IPR002585">
    <property type="entry name" value="Cyt-d_ubiquinol_oxidase_su_1"/>
</dbReference>
<dbReference type="GO" id="GO:0046872">
    <property type="term" value="F:metal ion binding"/>
    <property type="evidence" value="ECO:0007669"/>
    <property type="project" value="UniProtKB-UniRule"/>
</dbReference>
<keyword evidence="11 13" id="KW-0408">Iron</keyword>
<dbReference type="PANTHER" id="PTHR30365:SF0">
    <property type="entry name" value="CYTOCHROME BD-I UBIQUINOL OXIDASE SUBUNIT 1"/>
    <property type="match status" value="1"/>
</dbReference>
<dbReference type="OMA" id="TLARWQF"/>
<dbReference type="GO" id="GO:0020037">
    <property type="term" value="F:heme binding"/>
    <property type="evidence" value="ECO:0007669"/>
    <property type="project" value="TreeGrafter"/>
</dbReference>
<keyword evidence="12 13" id="KW-0472">Membrane</keyword>
<evidence type="ECO:0000313" key="20">
    <source>
        <dbReference type="Proteomes" id="UP000253857"/>
    </source>
</evidence>
<dbReference type="Proteomes" id="UP000253752">
    <property type="component" value="Unassembled WGS sequence"/>
</dbReference>
<comment type="similarity">
    <text evidence="2 13">Belongs to the cytochrome ubiquinol oxidase subunit 1 family.</text>
</comment>
<dbReference type="EMBL" id="PPTX01000019">
    <property type="protein sequence ID" value="RDB77094.1"/>
    <property type="molecule type" value="Genomic_DNA"/>
</dbReference>
<dbReference type="Proteomes" id="UP000253970">
    <property type="component" value="Unassembled WGS sequence"/>
</dbReference>
<keyword evidence="4 13" id="KW-1003">Cell membrane</keyword>
<dbReference type="GO" id="GO:0005886">
    <property type="term" value="C:plasma membrane"/>
    <property type="evidence" value="ECO:0007669"/>
    <property type="project" value="UniProtKB-SubCell"/>
</dbReference>
<evidence type="ECO:0000313" key="21">
    <source>
        <dbReference type="Proteomes" id="UP000253970"/>
    </source>
</evidence>
<name>A0A369M6M8_EGGLN</name>
<reference evidence="15 22" key="2">
    <citation type="submission" date="2019-11" db="EMBL/GenBank/DDBJ databases">
        <title>Whole genome shotgun sequencing (WGS) data from Adlercreutzia equolifaciens ResAG-91, Eggerthella lenta MRI-F36, MRI-F37, MRI-F40, ResAG-49, ResAG-88, ResAG-121, ResAG-145, and Gordonibacter sp. ResAG-5, ResAG-26, ResAG-43, ResAG-50, ResAG-59.</title>
        <authorList>
            <person name="Stoll D.A."/>
            <person name="Danylec N."/>
            <person name="Franz C.M.A.P."/>
            <person name="Huch M."/>
        </authorList>
    </citation>
    <scope>NUCLEOTIDE SEQUENCE [LARGE SCALE GENOMIC DNA]</scope>
    <source>
        <strain evidence="15 22">ResAG-88</strain>
    </source>
</reference>
<evidence type="ECO:0000256" key="2">
    <source>
        <dbReference type="ARBA" id="ARBA00009819"/>
    </source>
</evidence>
<dbReference type="GeneID" id="69509711"/>
<keyword evidence="3 13" id="KW-0813">Transport</keyword>
<evidence type="ECO:0000256" key="12">
    <source>
        <dbReference type="ARBA" id="ARBA00023136"/>
    </source>
</evidence>
<feature type="transmembrane region" description="Helical" evidence="13">
    <location>
        <begin position="223"/>
        <end position="249"/>
    </location>
</feature>
<feature type="transmembrane region" description="Helical" evidence="13">
    <location>
        <begin position="20"/>
        <end position="37"/>
    </location>
</feature>
<dbReference type="EMBL" id="PPTU01000035">
    <property type="protein sequence ID" value="RDB66577.1"/>
    <property type="molecule type" value="Genomic_DNA"/>
</dbReference>
<evidence type="ECO:0000313" key="15">
    <source>
        <dbReference type="EMBL" id="MVN32133.1"/>
    </source>
</evidence>
<keyword evidence="7 13" id="KW-0812">Transmembrane</keyword>
<evidence type="ECO:0000313" key="19">
    <source>
        <dbReference type="Proteomes" id="UP000253752"/>
    </source>
</evidence>
<dbReference type="PANTHER" id="PTHR30365">
    <property type="entry name" value="CYTOCHROME D UBIQUINOL OXIDASE"/>
    <property type="match status" value="1"/>
</dbReference>
<evidence type="ECO:0000256" key="7">
    <source>
        <dbReference type="ARBA" id="ARBA00022692"/>
    </source>
</evidence>
<dbReference type="PIRSF" id="PIRSF006446">
    <property type="entry name" value="Cyt_quinol_oxidase_1"/>
    <property type="match status" value="1"/>
</dbReference>
<dbReference type="EMBL" id="WPOM01000004">
    <property type="protein sequence ID" value="MVN32133.1"/>
    <property type="molecule type" value="Genomic_DNA"/>
</dbReference>
<dbReference type="GO" id="GO:0009055">
    <property type="term" value="F:electron transfer activity"/>
    <property type="evidence" value="ECO:0007669"/>
    <property type="project" value="UniProtKB-UniRule"/>
</dbReference>
<comment type="caution">
    <text evidence="16">The sequence shown here is derived from an EMBL/GenBank/DDBJ whole genome shotgun (WGS) entry which is preliminary data.</text>
</comment>
<dbReference type="GO" id="GO:0016682">
    <property type="term" value="F:oxidoreductase activity, acting on diphenols and related substances as donors, oxygen as acceptor"/>
    <property type="evidence" value="ECO:0007669"/>
    <property type="project" value="TreeGrafter"/>
</dbReference>
<protein>
    <submittedName>
        <fullName evidence="16">Cytochrome ubiquinol oxidase subunit I</fullName>
    </submittedName>
</protein>
<dbReference type="Pfam" id="PF01654">
    <property type="entry name" value="Cyt_bd_oxida_I"/>
    <property type="match status" value="1"/>
</dbReference>
<sequence>MDIFSDPVLLARLQFACTAAYHFIFVPLTIGLGLILAINETRYYRSRDPKDAAATKFWVKIFTATFVLGLATGITMEFSFGTNWADYSRFVGDIFGAPLAAEALLAFFLESTFLGVLLFGRKRVSPKFYMVSAWLVWFGSALSALWILIANSWMQTPAGAELSADGSKAVITDFLTAAMNPSVWPRYSHTIVAVLIMGAFVAMAVSAWYLIKNRHKEFAMKTMKLGAVVGIVVSCVMLVTAHSSAVTVAEEQPTKLAMMEGMYDSEVPPLYAFGWVDEENQKVITPFSIPGGTSFLATGTWDTEYEGLNQLAASAEYGALDPETAPVNFVFQTYHLMVAMYGLIMLTVILALVFTLRGGKIQNMKWLQRLVLISPVFPLIAIQAGWFTAEVGRQPWVVYPSATSPEGVSLLTNEGVSQSVSAPELVITMVLFLVVYAFLMVAWARTMGRFIKEGPVAEHEPALEGAAAGKTPKGKAAPSFGDDLAKEGE</sequence>
<feature type="transmembrane region" description="Helical" evidence="13">
    <location>
        <begin position="57"/>
        <end position="74"/>
    </location>
</feature>
<dbReference type="GO" id="GO:0070069">
    <property type="term" value="C:cytochrome complex"/>
    <property type="evidence" value="ECO:0007669"/>
    <property type="project" value="UniProtKB-UniRule"/>
</dbReference>
<keyword evidence="8 13" id="KW-0479">Metal-binding</keyword>
<dbReference type="RefSeq" id="WP_009608109.1">
    <property type="nucleotide sequence ID" value="NZ_AP031442.1"/>
</dbReference>
<feature type="transmembrane region" description="Helical" evidence="13">
    <location>
        <begin position="191"/>
        <end position="211"/>
    </location>
</feature>
<feature type="transmembrane region" description="Helical" evidence="13">
    <location>
        <begin position="425"/>
        <end position="444"/>
    </location>
</feature>
<evidence type="ECO:0000313" key="18">
    <source>
        <dbReference type="EMBL" id="RDB83649.1"/>
    </source>
</evidence>